<comment type="catalytic activity">
    <reaction evidence="12">
        <text>a hydroperoxide + [thioredoxin]-dithiol = an alcohol + [thioredoxin]-disulfide + H2O</text>
        <dbReference type="Rhea" id="RHEA:62620"/>
        <dbReference type="Rhea" id="RHEA-COMP:10698"/>
        <dbReference type="Rhea" id="RHEA-COMP:10700"/>
        <dbReference type="ChEBI" id="CHEBI:15377"/>
        <dbReference type="ChEBI" id="CHEBI:29950"/>
        <dbReference type="ChEBI" id="CHEBI:30879"/>
        <dbReference type="ChEBI" id="CHEBI:35924"/>
        <dbReference type="ChEBI" id="CHEBI:50058"/>
        <dbReference type="EC" id="1.11.1.24"/>
    </reaction>
</comment>
<dbReference type="InterPro" id="IPR036249">
    <property type="entry name" value="Thioredoxin-like_sf"/>
</dbReference>
<evidence type="ECO:0000256" key="9">
    <source>
        <dbReference type="ARBA" id="ARBA00032824"/>
    </source>
</evidence>
<dbReference type="InterPro" id="IPR000866">
    <property type="entry name" value="AhpC/TSA"/>
</dbReference>
<sequence>MIELNTNFQLESTNGKIVSLEDFKGKYLVLYFYPRDNTKGCTIEANEFSEKYLEFEKLDAEVVGISKDTIKSHLRFKEKENIPFDLLADPERAVHKQYEVLKAAKMYGKDVIKTIRSTFVFDKDGNLIKEFRDVKPSNHAEEVLEYIKSL</sequence>
<keyword evidence="6 14" id="KW-0560">Oxidoreductase</keyword>
<keyword evidence="4 14" id="KW-0575">Peroxidase</keyword>
<dbReference type="EC" id="1.11.1.24" evidence="3"/>
<evidence type="ECO:0000313" key="14">
    <source>
        <dbReference type="EMBL" id="MBP2025244.1"/>
    </source>
</evidence>
<dbReference type="InterPro" id="IPR050924">
    <property type="entry name" value="Peroxiredoxin_BCP/PrxQ"/>
</dbReference>
<dbReference type="Proteomes" id="UP001519306">
    <property type="component" value="Unassembled WGS sequence"/>
</dbReference>
<evidence type="ECO:0000259" key="13">
    <source>
        <dbReference type="PROSITE" id="PS51352"/>
    </source>
</evidence>
<organism evidence="14 15">
    <name type="scientific">Peptoniphilus stercorisuis</name>
    <dbReference type="NCBI Taxonomy" id="1436965"/>
    <lineage>
        <taxon>Bacteria</taxon>
        <taxon>Bacillati</taxon>
        <taxon>Bacillota</taxon>
        <taxon>Tissierellia</taxon>
        <taxon>Tissierellales</taxon>
        <taxon>Peptoniphilaceae</taxon>
        <taxon>Peptoniphilus</taxon>
    </lineage>
</organism>
<evidence type="ECO:0000256" key="6">
    <source>
        <dbReference type="ARBA" id="ARBA00023002"/>
    </source>
</evidence>
<dbReference type="Gene3D" id="3.40.30.10">
    <property type="entry name" value="Glutaredoxin"/>
    <property type="match status" value="1"/>
</dbReference>
<dbReference type="EMBL" id="JAGGLJ010000006">
    <property type="protein sequence ID" value="MBP2025244.1"/>
    <property type="molecule type" value="Genomic_DNA"/>
</dbReference>
<evidence type="ECO:0000256" key="2">
    <source>
        <dbReference type="ARBA" id="ARBA00011245"/>
    </source>
</evidence>
<dbReference type="InterPro" id="IPR013766">
    <property type="entry name" value="Thioredoxin_domain"/>
</dbReference>
<dbReference type="RefSeq" id="WP_210060542.1">
    <property type="nucleotide sequence ID" value="NZ_JAGGLJ010000006.1"/>
</dbReference>
<dbReference type="PROSITE" id="PS51352">
    <property type="entry name" value="THIOREDOXIN_2"/>
    <property type="match status" value="1"/>
</dbReference>
<gene>
    <name evidence="14" type="ORF">J2Z71_000774</name>
</gene>
<evidence type="ECO:0000256" key="10">
    <source>
        <dbReference type="ARBA" id="ARBA00038489"/>
    </source>
</evidence>
<evidence type="ECO:0000256" key="4">
    <source>
        <dbReference type="ARBA" id="ARBA00022559"/>
    </source>
</evidence>
<dbReference type="InterPro" id="IPR024706">
    <property type="entry name" value="Peroxiredoxin_AhpC-typ"/>
</dbReference>
<name>A0ABS4KBU7_9FIRM</name>
<comment type="similarity">
    <text evidence="10">Belongs to the peroxiredoxin family. BCP/PrxQ subfamily.</text>
</comment>
<comment type="caution">
    <text evidence="14">The sequence shown here is derived from an EMBL/GenBank/DDBJ whole genome shotgun (WGS) entry which is preliminary data.</text>
</comment>
<evidence type="ECO:0000256" key="5">
    <source>
        <dbReference type="ARBA" id="ARBA00022862"/>
    </source>
</evidence>
<dbReference type="PIRSF" id="PIRSF000239">
    <property type="entry name" value="AHPC"/>
    <property type="match status" value="1"/>
</dbReference>
<evidence type="ECO:0000256" key="12">
    <source>
        <dbReference type="ARBA" id="ARBA00049091"/>
    </source>
</evidence>
<feature type="domain" description="Thioredoxin" evidence="13">
    <location>
        <begin position="1"/>
        <end position="150"/>
    </location>
</feature>
<dbReference type="PANTHER" id="PTHR42801:SF4">
    <property type="entry name" value="AHPC_TSA FAMILY PROTEIN"/>
    <property type="match status" value="1"/>
</dbReference>
<evidence type="ECO:0000256" key="8">
    <source>
        <dbReference type="ARBA" id="ARBA00023284"/>
    </source>
</evidence>
<keyword evidence="5" id="KW-0049">Antioxidant</keyword>
<reference evidence="14 15" key="1">
    <citation type="submission" date="2021-03" db="EMBL/GenBank/DDBJ databases">
        <title>Genomic Encyclopedia of Type Strains, Phase IV (KMG-IV): sequencing the most valuable type-strain genomes for metagenomic binning, comparative biology and taxonomic classification.</title>
        <authorList>
            <person name="Goeker M."/>
        </authorList>
    </citation>
    <scope>NUCLEOTIDE SEQUENCE [LARGE SCALE GENOMIC DNA]</scope>
    <source>
        <strain evidence="14 15">DSM 27563</strain>
    </source>
</reference>
<evidence type="ECO:0000256" key="3">
    <source>
        <dbReference type="ARBA" id="ARBA00013017"/>
    </source>
</evidence>
<keyword evidence="8" id="KW-0676">Redox-active center</keyword>
<dbReference type="Pfam" id="PF00578">
    <property type="entry name" value="AhpC-TSA"/>
    <property type="match status" value="1"/>
</dbReference>
<proteinExistence type="inferred from homology"/>
<comment type="function">
    <text evidence="1">Thiol-specific peroxidase that catalyzes the reduction of hydrogen peroxide and organic hydroperoxides to water and alcohols, respectively. Plays a role in cell protection against oxidative stress by detoxifying peroxides and as sensor of hydrogen peroxide-mediated signaling events.</text>
</comment>
<accession>A0ABS4KBU7</accession>
<dbReference type="CDD" id="cd03017">
    <property type="entry name" value="PRX_BCP"/>
    <property type="match status" value="1"/>
</dbReference>
<dbReference type="SUPFAM" id="SSF52833">
    <property type="entry name" value="Thioredoxin-like"/>
    <property type="match status" value="1"/>
</dbReference>
<dbReference type="PANTHER" id="PTHR42801">
    <property type="entry name" value="THIOREDOXIN-DEPENDENT PEROXIDE REDUCTASE"/>
    <property type="match status" value="1"/>
</dbReference>
<dbReference type="GO" id="GO:0140824">
    <property type="term" value="F:thioredoxin-dependent peroxiredoxin activity"/>
    <property type="evidence" value="ECO:0007669"/>
    <property type="project" value="UniProtKB-EC"/>
</dbReference>
<evidence type="ECO:0000256" key="7">
    <source>
        <dbReference type="ARBA" id="ARBA00023157"/>
    </source>
</evidence>
<keyword evidence="7" id="KW-1015">Disulfide bond</keyword>
<evidence type="ECO:0000256" key="1">
    <source>
        <dbReference type="ARBA" id="ARBA00003330"/>
    </source>
</evidence>
<keyword evidence="15" id="KW-1185">Reference proteome</keyword>
<comment type="subunit">
    <text evidence="2">Monomer.</text>
</comment>
<evidence type="ECO:0000256" key="11">
    <source>
        <dbReference type="ARBA" id="ARBA00041373"/>
    </source>
</evidence>
<evidence type="ECO:0000313" key="15">
    <source>
        <dbReference type="Proteomes" id="UP001519306"/>
    </source>
</evidence>
<protein>
    <recommendedName>
        <fullName evidence="3">thioredoxin-dependent peroxiredoxin</fullName>
        <ecNumber evidence="3">1.11.1.24</ecNumber>
    </recommendedName>
    <alternativeName>
        <fullName evidence="11">Bacterioferritin comigratory protein</fullName>
    </alternativeName>
    <alternativeName>
        <fullName evidence="9">Thioredoxin peroxidase</fullName>
    </alternativeName>
</protein>